<accession>A0ABS1B5F8</accession>
<dbReference type="PROSITE" id="PS50928">
    <property type="entry name" value="ABC_TM1"/>
    <property type="match status" value="1"/>
</dbReference>
<feature type="transmembrane region" description="Helical" evidence="7">
    <location>
        <begin position="264"/>
        <end position="285"/>
    </location>
</feature>
<evidence type="ECO:0000256" key="1">
    <source>
        <dbReference type="ARBA" id="ARBA00004651"/>
    </source>
</evidence>
<dbReference type="RefSeq" id="WP_200500560.1">
    <property type="nucleotide sequence ID" value="NZ_JAEDAJ010000001.1"/>
</dbReference>
<dbReference type="PANTHER" id="PTHR43744">
    <property type="entry name" value="ABC TRANSPORTER PERMEASE PROTEIN MG189-RELATED-RELATED"/>
    <property type="match status" value="1"/>
</dbReference>
<evidence type="ECO:0000256" key="3">
    <source>
        <dbReference type="ARBA" id="ARBA00022475"/>
    </source>
</evidence>
<proteinExistence type="inferred from homology"/>
<feature type="transmembrane region" description="Helical" evidence="7">
    <location>
        <begin position="29"/>
        <end position="50"/>
    </location>
</feature>
<dbReference type="PANTHER" id="PTHR43744:SF12">
    <property type="entry name" value="ABC TRANSPORTER PERMEASE PROTEIN MG189-RELATED"/>
    <property type="match status" value="1"/>
</dbReference>
<evidence type="ECO:0000256" key="5">
    <source>
        <dbReference type="ARBA" id="ARBA00022989"/>
    </source>
</evidence>
<keyword evidence="5 7" id="KW-1133">Transmembrane helix</keyword>
<keyword evidence="3" id="KW-1003">Cell membrane</keyword>
<protein>
    <submittedName>
        <fullName evidence="10">Carbohydrate ABC transporter permease</fullName>
    </submittedName>
</protein>
<feature type="compositionally biased region" description="Polar residues" evidence="8">
    <location>
        <begin position="1"/>
        <end position="13"/>
    </location>
</feature>
<evidence type="ECO:0000256" key="7">
    <source>
        <dbReference type="RuleBase" id="RU363032"/>
    </source>
</evidence>
<feature type="transmembrane region" description="Helical" evidence="7">
    <location>
        <begin position="164"/>
        <end position="185"/>
    </location>
</feature>
<feature type="region of interest" description="Disordered" evidence="8">
    <location>
        <begin position="1"/>
        <end position="20"/>
    </location>
</feature>
<evidence type="ECO:0000256" key="4">
    <source>
        <dbReference type="ARBA" id="ARBA00022692"/>
    </source>
</evidence>
<dbReference type="InterPro" id="IPR035906">
    <property type="entry name" value="MetI-like_sf"/>
</dbReference>
<dbReference type="Proteomes" id="UP000612352">
    <property type="component" value="Unassembled WGS sequence"/>
</dbReference>
<dbReference type="EMBL" id="JAEDAJ010000001">
    <property type="protein sequence ID" value="MBK0329871.1"/>
    <property type="molecule type" value="Genomic_DNA"/>
</dbReference>
<comment type="similarity">
    <text evidence="7">Belongs to the binding-protein-dependent transport system permease family.</text>
</comment>
<dbReference type="InterPro" id="IPR000515">
    <property type="entry name" value="MetI-like"/>
</dbReference>
<keyword evidence="6 7" id="KW-0472">Membrane</keyword>
<evidence type="ECO:0000313" key="10">
    <source>
        <dbReference type="EMBL" id="MBK0329871.1"/>
    </source>
</evidence>
<comment type="caution">
    <text evidence="10">The sequence shown here is derived from an EMBL/GenBank/DDBJ whole genome shotgun (WGS) entry which is preliminary data.</text>
</comment>
<gene>
    <name evidence="10" type="ORF">I8D64_00425</name>
</gene>
<keyword evidence="4 7" id="KW-0812">Transmembrane</keyword>
<comment type="subcellular location">
    <subcellularLocation>
        <location evidence="1 7">Cell membrane</location>
        <topology evidence="1 7">Multi-pass membrane protein</topology>
    </subcellularLocation>
</comment>
<dbReference type="SUPFAM" id="SSF161098">
    <property type="entry name" value="MetI-like"/>
    <property type="match status" value="1"/>
</dbReference>
<dbReference type="CDD" id="cd06261">
    <property type="entry name" value="TM_PBP2"/>
    <property type="match status" value="1"/>
</dbReference>
<feature type="domain" description="ABC transmembrane type-1" evidence="9">
    <location>
        <begin position="96"/>
        <end position="285"/>
    </location>
</feature>
<organism evidence="10 11">
    <name type="scientific">Brachybacterium halotolerans</name>
    <dbReference type="NCBI Taxonomy" id="2795215"/>
    <lineage>
        <taxon>Bacteria</taxon>
        <taxon>Bacillati</taxon>
        <taxon>Actinomycetota</taxon>
        <taxon>Actinomycetes</taxon>
        <taxon>Micrococcales</taxon>
        <taxon>Dermabacteraceae</taxon>
        <taxon>Brachybacterium</taxon>
    </lineage>
</organism>
<evidence type="ECO:0000259" key="9">
    <source>
        <dbReference type="PROSITE" id="PS50928"/>
    </source>
</evidence>
<keyword evidence="2 7" id="KW-0813">Transport</keyword>
<feature type="transmembrane region" description="Helical" evidence="7">
    <location>
        <begin position="95"/>
        <end position="119"/>
    </location>
</feature>
<feature type="transmembrane region" description="Helical" evidence="7">
    <location>
        <begin position="206"/>
        <end position="228"/>
    </location>
</feature>
<sequence length="302" mass="33573">MSSTSTTLRNSTGEEIPRRRRRPRPVQRVLSVLAVLAALAFLFPLLWTLYTSISSPDDVYTLPPRIRPPGEWGHYVEAAAQNYARAWAAAPWPRYFANTVFIAVCVVALTLLTGLLAAFAFARMRFRGRGVLFLLVMSVMMVPQTVLLVPNFLLAQKMGLYDTYAIQILPWGASVFGIFLLRQFFQTLPAEIFEAAELDGAGPVRMLAQVAGPLAVPTMILVGLNAFMGSWNSFVWPYFMTKSDQLRPIEVGLQTFQSENGNDWTGMSAAVVFTTIPVILLFLFLQKYFVRGAFSTDGAVRG</sequence>
<evidence type="ECO:0000313" key="11">
    <source>
        <dbReference type="Proteomes" id="UP000612352"/>
    </source>
</evidence>
<name>A0ABS1B5F8_9MICO</name>
<feature type="transmembrane region" description="Helical" evidence="7">
    <location>
        <begin position="131"/>
        <end position="152"/>
    </location>
</feature>
<evidence type="ECO:0000256" key="2">
    <source>
        <dbReference type="ARBA" id="ARBA00022448"/>
    </source>
</evidence>
<dbReference type="Gene3D" id="1.10.3720.10">
    <property type="entry name" value="MetI-like"/>
    <property type="match status" value="1"/>
</dbReference>
<dbReference type="Pfam" id="PF00528">
    <property type="entry name" value="BPD_transp_1"/>
    <property type="match status" value="1"/>
</dbReference>
<evidence type="ECO:0000256" key="8">
    <source>
        <dbReference type="SAM" id="MobiDB-lite"/>
    </source>
</evidence>
<reference evidence="10 11" key="1">
    <citation type="submission" date="2020-12" db="EMBL/GenBank/DDBJ databases">
        <title>Brachybacterium sp. MASK1Z-5, whole genome shotgun sequence.</title>
        <authorList>
            <person name="Tuo L."/>
        </authorList>
    </citation>
    <scope>NUCLEOTIDE SEQUENCE [LARGE SCALE GENOMIC DNA]</scope>
    <source>
        <strain evidence="10 11">MASK1Z-5</strain>
    </source>
</reference>
<keyword evidence="11" id="KW-1185">Reference proteome</keyword>
<evidence type="ECO:0000256" key="6">
    <source>
        <dbReference type="ARBA" id="ARBA00023136"/>
    </source>
</evidence>